<dbReference type="RefSeq" id="WP_146445776.1">
    <property type="nucleotide sequence ID" value="NZ_SJPR01000004.1"/>
</dbReference>
<dbReference type="InterPro" id="IPR011047">
    <property type="entry name" value="Quinoprotein_ADH-like_sf"/>
</dbReference>
<evidence type="ECO:0000313" key="2">
    <source>
        <dbReference type="EMBL" id="TWT95980.1"/>
    </source>
</evidence>
<dbReference type="Proteomes" id="UP000317421">
    <property type="component" value="Unassembled WGS sequence"/>
</dbReference>
<evidence type="ECO:0000313" key="3">
    <source>
        <dbReference type="Proteomes" id="UP000317421"/>
    </source>
</evidence>
<dbReference type="AlphaFoldDB" id="A0A5C6A9A9"/>
<protein>
    <recommendedName>
        <fullName evidence="4">FG-GAP repeat protein</fullName>
    </recommendedName>
</protein>
<dbReference type="EMBL" id="SJPR01000004">
    <property type="protein sequence ID" value="TWT95980.1"/>
    <property type="molecule type" value="Genomic_DNA"/>
</dbReference>
<dbReference type="SUPFAM" id="SSF50998">
    <property type="entry name" value="Quinoprotein alcohol dehydrogenase-like"/>
    <property type="match status" value="1"/>
</dbReference>
<dbReference type="InterPro" id="IPR013517">
    <property type="entry name" value="FG-GAP"/>
</dbReference>
<dbReference type="InterPro" id="IPR011043">
    <property type="entry name" value="Gal_Oxase/kelch_b-propeller"/>
</dbReference>
<evidence type="ECO:0008006" key="4">
    <source>
        <dbReference type="Google" id="ProtNLM"/>
    </source>
</evidence>
<dbReference type="Pfam" id="PF14312">
    <property type="entry name" value="FG-GAP_2"/>
    <property type="match status" value="7"/>
</dbReference>
<dbReference type="SUPFAM" id="SSF50965">
    <property type="entry name" value="Galactose oxidase, central domain"/>
    <property type="match status" value="1"/>
</dbReference>
<sequence length="412" mass="42001">MNLRPITLAPIALAVLITPAWADLGNQLFKLTPDDGAELDYFGAAVAVDSGIAVVGAFRDQDNDFFSGSAYLFDVSSGTQLKKITANDGGFFDQFGSSVAANNGLALLGAPGDGDVFFSSGSAYLFDTATFEQLTKFSPADPVSDGEFGASVAIDGGVALIGARGDDDNGLASGSAYLFDLSTGAQFAKLSPDDGAPQDYFGTSAAISNGIAIIGSPQDDDNGEDSGSAYLFDAVTGVQIAKLTPQDGAEMDRFGESVAIDGGLALVGAYGHSGRSGAAYLFDVATGTQLAKIVADDGSTDDRFGRSVAISGGLALVGASYEDEKGLDSGSAYLFEVPTVRQIAKFSADLGGELDHFGSSVAIGDGIAIIGAEGDSNNGDFAGAAYIFSTVPEPSAMWLGSLAVAFCPRRRL</sequence>
<proteinExistence type="predicted"/>
<organism evidence="2 3">
    <name type="scientific">Botrimarina colliarenosi</name>
    <dbReference type="NCBI Taxonomy" id="2528001"/>
    <lineage>
        <taxon>Bacteria</taxon>
        <taxon>Pseudomonadati</taxon>
        <taxon>Planctomycetota</taxon>
        <taxon>Planctomycetia</taxon>
        <taxon>Pirellulales</taxon>
        <taxon>Lacipirellulaceae</taxon>
        <taxon>Botrimarina</taxon>
    </lineage>
</organism>
<keyword evidence="1" id="KW-0732">Signal</keyword>
<dbReference type="PANTHER" id="PTHR36220">
    <property type="entry name" value="UNNAMED PRODUCT"/>
    <property type="match status" value="1"/>
</dbReference>
<dbReference type="Gene3D" id="2.130.10.130">
    <property type="entry name" value="Integrin alpha, N-terminal"/>
    <property type="match status" value="2"/>
</dbReference>
<keyword evidence="3" id="KW-1185">Reference proteome</keyword>
<comment type="caution">
    <text evidence="2">The sequence shown here is derived from an EMBL/GenBank/DDBJ whole genome shotgun (WGS) entry which is preliminary data.</text>
</comment>
<accession>A0A5C6A9A9</accession>
<dbReference type="OrthoDB" id="291134at2"/>
<dbReference type="PANTHER" id="PTHR36220:SF1">
    <property type="entry name" value="GAMMA TUBULIN COMPLEX COMPONENT C-TERMINAL DOMAIN-CONTAINING PROTEIN"/>
    <property type="match status" value="1"/>
</dbReference>
<reference evidence="2 3" key="1">
    <citation type="submission" date="2019-02" db="EMBL/GenBank/DDBJ databases">
        <title>Deep-cultivation of Planctomycetes and their phenomic and genomic characterization uncovers novel biology.</title>
        <authorList>
            <person name="Wiegand S."/>
            <person name="Jogler M."/>
            <person name="Boedeker C."/>
            <person name="Pinto D."/>
            <person name="Vollmers J."/>
            <person name="Rivas-Marin E."/>
            <person name="Kohn T."/>
            <person name="Peeters S.H."/>
            <person name="Heuer A."/>
            <person name="Rast P."/>
            <person name="Oberbeckmann S."/>
            <person name="Bunk B."/>
            <person name="Jeske O."/>
            <person name="Meyerdierks A."/>
            <person name="Storesund J.E."/>
            <person name="Kallscheuer N."/>
            <person name="Luecker S."/>
            <person name="Lage O.M."/>
            <person name="Pohl T."/>
            <person name="Merkel B.J."/>
            <person name="Hornburger P."/>
            <person name="Mueller R.-W."/>
            <person name="Bruemmer F."/>
            <person name="Labrenz M."/>
            <person name="Spormann A.M."/>
            <person name="Op Den Camp H."/>
            <person name="Overmann J."/>
            <person name="Amann R."/>
            <person name="Jetten M.S.M."/>
            <person name="Mascher T."/>
            <person name="Medema M.H."/>
            <person name="Devos D.P."/>
            <person name="Kaster A.-K."/>
            <person name="Ovreas L."/>
            <person name="Rohde M."/>
            <person name="Galperin M.Y."/>
            <person name="Jogler C."/>
        </authorList>
    </citation>
    <scope>NUCLEOTIDE SEQUENCE [LARGE SCALE GENOMIC DNA]</scope>
    <source>
        <strain evidence="2 3">Pla108</strain>
    </source>
</reference>
<gene>
    <name evidence="2" type="ORF">Pla108_30580</name>
</gene>
<dbReference type="InterPro" id="IPR028994">
    <property type="entry name" value="Integrin_alpha_N"/>
</dbReference>
<name>A0A5C6A9A9_9BACT</name>
<evidence type="ECO:0000256" key="1">
    <source>
        <dbReference type="ARBA" id="ARBA00022729"/>
    </source>
</evidence>